<dbReference type="EMBL" id="JBBUTH010000001">
    <property type="protein sequence ID" value="MEK8049320.1"/>
    <property type="molecule type" value="Genomic_DNA"/>
</dbReference>
<dbReference type="Pfam" id="PF05114">
    <property type="entry name" value="MbnB_TglH_ChrH"/>
    <property type="match status" value="1"/>
</dbReference>
<keyword evidence="2" id="KW-1185">Reference proteome</keyword>
<protein>
    <submittedName>
        <fullName evidence="1">DUF692 domain-containing protein</fullName>
    </submittedName>
</protein>
<name>A0ABU9CG77_9BURK</name>
<dbReference type="PANTHER" id="PTHR42194">
    <property type="entry name" value="UPF0276 PROTEIN HI_1600"/>
    <property type="match status" value="1"/>
</dbReference>
<gene>
    <name evidence="1" type="ORF">AACH10_03620</name>
</gene>
<dbReference type="RefSeq" id="WP_341408990.1">
    <property type="nucleotide sequence ID" value="NZ_JBBUTH010000001.1"/>
</dbReference>
<organism evidence="1 2">
    <name type="scientific">Pseudaquabacterium inlustre</name>
    <dbReference type="NCBI Taxonomy" id="2984192"/>
    <lineage>
        <taxon>Bacteria</taxon>
        <taxon>Pseudomonadati</taxon>
        <taxon>Pseudomonadota</taxon>
        <taxon>Betaproteobacteria</taxon>
        <taxon>Burkholderiales</taxon>
        <taxon>Sphaerotilaceae</taxon>
        <taxon>Pseudaquabacterium</taxon>
    </lineage>
</organism>
<evidence type="ECO:0000313" key="1">
    <source>
        <dbReference type="EMBL" id="MEK8049320.1"/>
    </source>
</evidence>
<dbReference type="Gene3D" id="3.20.20.150">
    <property type="entry name" value="Divalent-metal-dependent TIM barrel enzymes"/>
    <property type="match status" value="1"/>
</dbReference>
<dbReference type="PANTHER" id="PTHR42194:SF1">
    <property type="entry name" value="UPF0276 PROTEIN HI_1600"/>
    <property type="match status" value="1"/>
</dbReference>
<evidence type="ECO:0000313" key="2">
    <source>
        <dbReference type="Proteomes" id="UP001365405"/>
    </source>
</evidence>
<reference evidence="1 2" key="1">
    <citation type="submission" date="2024-04" db="EMBL/GenBank/DDBJ databases">
        <title>Novel species of the genus Ideonella isolated from streams.</title>
        <authorList>
            <person name="Lu H."/>
        </authorList>
    </citation>
    <scope>NUCLEOTIDE SEQUENCE [LARGE SCALE GENOMIC DNA]</scope>
    <source>
        <strain evidence="1 2">DXS22W</strain>
    </source>
</reference>
<accession>A0ABU9CG77</accession>
<dbReference type="NCBIfam" id="NF003818">
    <property type="entry name" value="PRK05409.1"/>
    <property type="match status" value="1"/>
</dbReference>
<dbReference type="InterPro" id="IPR007801">
    <property type="entry name" value="MbnB/TglH/ChrH"/>
</dbReference>
<dbReference type="Proteomes" id="UP001365405">
    <property type="component" value="Unassembled WGS sequence"/>
</dbReference>
<proteinExistence type="predicted"/>
<comment type="caution">
    <text evidence="1">The sequence shown here is derived from an EMBL/GenBank/DDBJ whole genome shotgun (WGS) entry which is preliminary data.</text>
</comment>
<sequence length="283" mass="29980">MSTGIGWRQPHYRELLDGPPRSGLGFLEVHSENFFAEGGAALAVLAEGRARHPVSLHGVGLALGSAAGLDEAHLARLAALVRRIEPVRVSDHASFARAPLQAGGPVVHGSDLLPIAFTPAALDILVANVQRVQERLRRPLLVENLSAYLQWHDEGDAMPEAAFFNALTRRSGCQLLLDLNNLVVNALNAGADPVATACGFVDALDAGSVGEIHLAGHAVTPDLVIDDHGSRVPPSVWAAYVHAVQCLGTVPTLIEWDTDLPALDVLLAEADQARQLQHGLAAR</sequence>